<dbReference type="CDD" id="cd02901">
    <property type="entry name" value="Macro_Poa1p-like"/>
    <property type="match status" value="1"/>
</dbReference>
<dbReference type="PROSITE" id="PS51154">
    <property type="entry name" value="MACRO"/>
    <property type="match status" value="1"/>
</dbReference>
<dbReference type="InterPro" id="IPR050892">
    <property type="entry name" value="ADP-ribose_metab_enzymes"/>
</dbReference>
<proteinExistence type="predicted"/>
<reference evidence="3 4" key="1">
    <citation type="submission" date="2016-10" db="EMBL/GenBank/DDBJ databases">
        <authorList>
            <person name="de Groot N.N."/>
        </authorList>
    </citation>
    <scope>NUCLEOTIDE SEQUENCE [LARGE SCALE GENOMIC DNA]</scope>
    <source>
        <strain evidence="3 4">CGMCC 4.2022</strain>
    </source>
</reference>
<dbReference type="Pfam" id="PF01661">
    <property type="entry name" value="Macro"/>
    <property type="match status" value="1"/>
</dbReference>
<dbReference type="OrthoDB" id="9780211at2"/>
<dbReference type="Proteomes" id="UP000199341">
    <property type="component" value="Unassembled WGS sequence"/>
</dbReference>
<dbReference type="GO" id="GO:0140291">
    <property type="term" value="P:peptidyl-glutamate ADP-deribosylation"/>
    <property type="evidence" value="ECO:0007669"/>
    <property type="project" value="TreeGrafter"/>
</dbReference>
<evidence type="ECO:0000256" key="1">
    <source>
        <dbReference type="ARBA" id="ARBA00035885"/>
    </source>
</evidence>
<dbReference type="PANTHER" id="PTHR12521:SF0">
    <property type="entry name" value="ADP-RIBOSE GLYCOHYDROLASE OARD1"/>
    <property type="match status" value="1"/>
</dbReference>
<accession>A0A1G9YG61</accession>
<protein>
    <submittedName>
        <fullName evidence="3">O-acetyl-ADP-ribose deacetylase (Regulator of RNase III), contains Macro domain</fullName>
    </submittedName>
</protein>
<name>A0A1G9YG61_9ACTN</name>
<evidence type="ECO:0000313" key="4">
    <source>
        <dbReference type="Proteomes" id="UP000199341"/>
    </source>
</evidence>
<dbReference type="InterPro" id="IPR002589">
    <property type="entry name" value="Macro_dom"/>
</dbReference>
<dbReference type="EMBL" id="FNIE01000002">
    <property type="protein sequence ID" value="SDN08114.1"/>
    <property type="molecule type" value="Genomic_DNA"/>
</dbReference>
<feature type="domain" description="Macro" evidence="2">
    <location>
        <begin position="1"/>
        <end position="155"/>
    </location>
</feature>
<dbReference type="SUPFAM" id="SSF52949">
    <property type="entry name" value="Macro domain-like"/>
    <property type="match status" value="1"/>
</dbReference>
<keyword evidence="4" id="KW-1185">Reference proteome</keyword>
<dbReference type="InterPro" id="IPR043472">
    <property type="entry name" value="Macro_dom-like"/>
</dbReference>
<dbReference type="RefSeq" id="WP_093783176.1">
    <property type="nucleotide sequence ID" value="NZ_FNIE01000002.1"/>
</dbReference>
<evidence type="ECO:0000313" key="3">
    <source>
        <dbReference type="EMBL" id="SDN08114.1"/>
    </source>
</evidence>
<gene>
    <name evidence="3" type="ORF">SAMN05216259_102550</name>
</gene>
<comment type="catalytic activity">
    <reaction evidence="1">
        <text>an N-(ADP-alpha-D-ribosyl)-thymidine in DNA + H2O = a thymidine in DNA + ADP-D-ribose</text>
        <dbReference type="Rhea" id="RHEA:71655"/>
        <dbReference type="Rhea" id="RHEA-COMP:13556"/>
        <dbReference type="Rhea" id="RHEA-COMP:18051"/>
        <dbReference type="ChEBI" id="CHEBI:15377"/>
        <dbReference type="ChEBI" id="CHEBI:57967"/>
        <dbReference type="ChEBI" id="CHEBI:137386"/>
        <dbReference type="ChEBI" id="CHEBI:191199"/>
    </reaction>
    <physiologicalReaction direction="left-to-right" evidence="1">
        <dbReference type="Rhea" id="RHEA:71656"/>
    </physiologicalReaction>
</comment>
<dbReference type="Gene3D" id="3.40.220.10">
    <property type="entry name" value="Leucine Aminopeptidase, subunit E, domain 1"/>
    <property type="match status" value="1"/>
</dbReference>
<dbReference type="SMART" id="SM00506">
    <property type="entry name" value="A1pp"/>
    <property type="match status" value="1"/>
</dbReference>
<evidence type="ECO:0000259" key="2">
    <source>
        <dbReference type="PROSITE" id="PS51154"/>
    </source>
</evidence>
<sequence>MITRGTGNLLMADVDALVNTVNTVGVMGKGIALQFKRAYPSNFDDYKAACDLGEVQVGRMHVHELSQVSGPRYIINFPTKQHWRSPSKLEDITSGLIVLRDEIVKRGIKSIAVPPLGCGNGGLDWNDVGPLIEQALGTIPGVEVRIWEPSGSPAPKSMPNATPRPPLNRERASFLAALGRYVQSGIANGLAIEPRVSLLEAHKVAYFLQKLGLPLGLKFDKGTYGPYSQRLDRAISVMEGHFVTGFGDGTSGAQALLELDKEAVEEAEMFISESAEFEAIARRFQKLISGFEEPFGMELLSTVLFASEELDGTTVTLEKVVEYIQGWNDRKRRLFTSTHIATAWNRLEEVGLSAV</sequence>
<organism evidence="3 4">
    <name type="scientific">Actinacidiphila guanduensis</name>
    <dbReference type="NCBI Taxonomy" id="310781"/>
    <lineage>
        <taxon>Bacteria</taxon>
        <taxon>Bacillati</taxon>
        <taxon>Actinomycetota</taxon>
        <taxon>Actinomycetes</taxon>
        <taxon>Kitasatosporales</taxon>
        <taxon>Streptomycetaceae</taxon>
        <taxon>Actinacidiphila</taxon>
    </lineage>
</organism>
<dbReference type="PANTHER" id="PTHR12521">
    <property type="entry name" value="PROTEIN C6ORF130"/>
    <property type="match status" value="1"/>
</dbReference>
<dbReference type="AlphaFoldDB" id="A0A1G9YG61"/>
<dbReference type="STRING" id="310781.SAMN05216259_102550"/>